<evidence type="ECO:0000313" key="2">
    <source>
        <dbReference type="Proteomes" id="UP001589562"/>
    </source>
</evidence>
<gene>
    <name evidence="1" type="ORF">ACFFVK_06935</name>
</gene>
<dbReference type="EMBL" id="JBHMFE010000009">
    <property type="protein sequence ID" value="MFB9108305.1"/>
    <property type="molecule type" value="Genomic_DNA"/>
</dbReference>
<sequence length="252" mass="28494">MKKIKKIGFYVLIVFVFSCQKENNQEDVAPALVVQNENWLSAKLDAKFASSQKEVAAYLFPISEMKLLMERPNITQVHFKLGFVDNIIQMQVASVDESDHELGIVKSSILKESIFRSELANLKALSVSATKKRTELLNSHLLSPRDASLWISEWQKKLSNISELDEVTSYEGNRFRYFNLEAEVVKVMLYNGNVNLGAFFGINPKGKATIILIGLDKNNQVKKTSVTSEETEDIYDGTRPCPPCIEEENPIK</sequence>
<organism evidence="1 2">
    <name type="scientific">Flavobacterium gyeonganense</name>
    <dbReference type="NCBI Taxonomy" id="1310418"/>
    <lineage>
        <taxon>Bacteria</taxon>
        <taxon>Pseudomonadati</taxon>
        <taxon>Bacteroidota</taxon>
        <taxon>Flavobacteriia</taxon>
        <taxon>Flavobacteriales</taxon>
        <taxon>Flavobacteriaceae</taxon>
        <taxon>Flavobacterium</taxon>
    </lineage>
</organism>
<reference evidence="1 2" key="1">
    <citation type="submission" date="2024-09" db="EMBL/GenBank/DDBJ databases">
        <authorList>
            <person name="Sun Q."/>
            <person name="Mori K."/>
        </authorList>
    </citation>
    <scope>NUCLEOTIDE SEQUENCE [LARGE SCALE GENOMIC DNA]</scope>
    <source>
        <strain evidence="1 2">CECT 8365</strain>
    </source>
</reference>
<accession>A0ABV5HAI8</accession>
<dbReference type="RefSeq" id="WP_278010852.1">
    <property type="nucleotide sequence ID" value="NZ_CP121112.1"/>
</dbReference>
<comment type="caution">
    <text evidence="1">The sequence shown here is derived from an EMBL/GenBank/DDBJ whole genome shotgun (WGS) entry which is preliminary data.</text>
</comment>
<name>A0ABV5HAI8_9FLAO</name>
<dbReference type="PROSITE" id="PS51257">
    <property type="entry name" value="PROKAR_LIPOPROTEIN"/>
    <property type="match status" value="1"/>
</dbReference>
<evidence type="ECO:0000313" key="1">
    <source>
        <dbReference type="EMBL" id="MFB9108305.1"/>
    </source>
</evidence>
<dbReference type="Proteomes" id="UP001589562">
    <property type="component" value="Unassembled WGS sequence"/>
</dbReference>
<protein>
    <submittedName>
        <fullName evidence="1">Uncharacterized protein</fullName>
    </submittedName>
</protein>
<proteinExistence type="predicted"/>
<keyword evidence="2" id="KW-1185">Reference proteome</keyword>